<dbReference type="OrthoDB" id="9946382at2759"/>
<dbReference type="PANTHER" id="PTHR20859:SF87">
    <property type="entry name" value="CYTOKINE RECEPTOR FAMILY MEMBER B13-RELATED"/>
    <property type="match status" value="1"/>
</dbReference>
<proteinExistence type="predicted"/>
<evidence type="ECO:0000256" key="3">
    <source>
        <dbReference type="SAM" id="SignalP"/>
    </source>
</evidence>
<dbReference type="EMBL" id="CM012437">
    <property type="protein sequence ID" value="RVE76567.1"/>
    <property type="molecule type" value="Genomic_DNA"/>
</dbReference>
<keyword evidence="2" id="KW-1133">Transmembrane helix</keyword>
<accession>A0A3S2N9I7</accession>
<dbReference type="OMA" id="CKVEAWT"/>
<dbReference type="GO" id="GO:0004896">
    <property type="term" value="F:cytokine receptor activity"/>
    <property type="evidence" value="ECO:0007669"/>
    <property type="project" value="TreeGrafter"/>
</dbReference>
<reference evidence="4 5" key="1">
    <citation type="submission" date="2018-11" db="EMBL/GenBank/DDBJ databases">
        <authorList>
            <person name="Lopez-Roques C."/>
            <person name="Donnadieu C."/>
            <person name="Bouchez O."/>
            <person name="Klopp C."/>
            <person name="Cabau C."/>
            <person name="Zahm M."/>
        </authorList>
    </citation>
    <scope>NUCLEOTIDE SEQUENCE [LARGE SCALE GENOMIC DNA]</scope>
    <source>
        <strain evidence="4">RS831</strain>
        <tissue evidence="4">Whole body</tissue>
    </source>
</reference>
<keyword evidence="2" id="KW-0472">Membrane</keyword>
<evidence type="ECO:0000313" key="4">
    <source>
        <dbReference type="EMBL" id="RVE76567.1"/>
    </source>
</evidence>
<dbReference type="Gene3D" id="2.60.40.10">
    <property type="entry name" value="Immunoglobulins"/>
    <property type="match status" value="1"/>
</dbReference>
<feature type="region of interest" description="Disordered" evidence="1">
    <location>
        <begin position="317"/>
        <end position="363"/>
    </location>
</feature>
<dbReference type="InterPro" id="IPR013783">
    <property type="entry name" value="Ig-like_fold"/>
</dbReference>
<keyword evidence="2" id="KW-0812">Transmembrane</keyword>
<evidence type="ECO:0000313" key="5">
    <source>
        <dbReference type="Proteomes" id="UP000283210"/>
    </source>
</evidence>
<dbReference type="AlphaFoldDB" id="A0A3S2N9I7"/>
<evidence type="ECO:0000256" key="1">
    <source>
        <dbReference type="SAM" id="MobiDB-lite"/>
    </source>
</evidence>
<keyword evidence="3" id="KW-0732">Signal</keyword>
<feature type="signal peptide" evidence="3">
    <location>
        <begin position="1"/>
        <end position="21"/>
    </location>
</feature>
<feature type="transmembrane region" description="Helical" evidence="2">
    <location>
        <begin position="233"/>
        <end position="254"/>
    </location>
</feature>
<organism evidence="4 5">
    <name type="scientific">Oryzias javanicus</name>
    <name type="common">Javanese ricefish</name>
    <name type="synonym">Aplocheilus javanicus</name>
    <dbReference type="NCBI Taxonomy" id="123683"/>
    <lineage>
        <taxon>Eukaryota</taxon>
        <taxon>Metazoa</taxon>
        <taxon>Chordata</taxon>
        <taxon>Craniata</taxon>
        <taxon>Vertebrata</taxon>
        <taxon>Euteleostomi</taxon>
        <taxon>Actinopterygii</taxon>
        <taxon>Neopterygii</taxon>
        <taxon>Teleostei</taxon>
        <taxon>Neoteleostei</taxon>
        <taxon>Acanthomorphata</taxon>
        <taxon>Ovalentaria</taxon>
        <taxon>Atherinomorphae</taxon>
        <taxon>Beloniformes</taxon>
        <taxon>Adrianichthyidae</taxon>
        <taxon>Oryziinae</taxon>
        <taxon>Oryzias</taxon>
    </lineage>
</organism>
<dbReference type="InterPro" id="IPR050650">
    <property type="entry name" value="Type-II_Cytokine-TF_Rcpt"/>
</dbReference>
<feature type="chain" id="PRO_5018536766" description="Fibronectin type-III domain-containing protein" evidence="3">
    <location>
        <begin position="22"/>
        <end position="381"/>
    </location>
</feature>
<dbReference type="Proteomes" id="UP000283210">
    <property type="component" value="Chromosome 1"/>
</dbReference>
<gene>
    <name evidence="4" type="ORF">OJAV_G00010030</name>
</gene>
<feature type="compositionally biased region" description="Acidic residues" evidence="1">
    <location>
        <begin position="342"/>
        <end position="353"/>
    </location>
</feature>
<feature type="compositionally biased region" description="Low complexity" evidence="1">
    <location>
        <begin position="317"/>
        <end position="332"/>
    </location>
</feature>
<keyword evidence="5" id="KW-1185">Reference proteome</keyword>
<sequence length="381" mass="42557">MLLRTFTAALLLSWGPSWVAPCPDNVMVSCENLKVKARWDCKERHPETSFRVKILSYNIVLHENITKESEYDLSHVVWKSRDICLSFLYVAVTASHGGNESAEAKSNTFSFSTPKTVLTVCLLEFPPVSLVVDKKKAVVTFPNPFRFYKEITQVYHKSNFNLTFRVNFGEKVDRDASCMKTEDTCTAEGMFPKGEENCVTLGGLLVDENRIDSIQMNQTQKICDPETRDEGSILLIALLFGFGVILIVAIIAICKVRAWTMKIPPQLKPLDFKKSLSHTDNFDGKISAVSILKSPEKVHDDSGSGGLLQKAYEDPCSVSGSNPMDSNSSDSSTKTETLSVSFEDDDEEEEEEEYRTPYEFREPVVCQDMGGGDIVITYTGT</sequence>
<evidence type="ECO:0008006" key="6">
    <source>
        <dbReference type="Google" id="ProtNLM"/>
    </source>
</evidence>
<dbReference type="GO" id="GO:0005886">
    <property type="term" value="C:plasma membrane"/>
    <property type="evidence" value="ECO:0007669"/>
    <property type="project" value="TreeGrafter"/>
</dbReference>
<reference evidence="4 5" key="2">
    <citation type="submission" date="2019-01" db="EMBL/GenBank/DDBJ databases">
        <title>A chromosome length genome reference of the Java medaka (oryzias javanicus).</title>
        <authorList>
            <person name="Herpin A."/>
            <person name="Takehana Y."/>
            <person name="Naruse K."/>
            <person name="Ansai S."/>
            <person name="Kawaguchi M."/>
        </authorList>
    </citation>
    <scope>NUCLEOTIDE SEQUENCE [LARGE SCALE GENOMIC DNA]</scope>
    <source>
        <strain evidence="4">RS831</strain>
        <tissue evidence="4">Whole body</tissue>
    </source>
</reference>
<evidence type="ECO:0000256" key="2">
    <source>
        <dbReference type="SAM" id="Phobius"/>
    </source>
</evidence>
<protein>
    <recommendedName>
        <fullName evidence="6">Fibronectin type-III domain-containing protein</fullName>
    </recommendedName>
</protein>
<name>A0A3S2N9I7_ORYJA</name>
<dbReference type="PANTHER" id="PTHR20859">
    <property type="entry name" value="INTERFERON/INTERLEUKIN RECEPTOR"/>
    <property type="match status" value="1"/>
</dbReference>